<accession>A0A448J6K7</accession>
<evidence type="ECO:0000313" key="2">
    <source>
        <dbReference type="Proteomes" id="UP000275504"/>
    </source>
</evidence>
<proteinExistence type="predicted"/>
<evidence type="ECO:0000313" key="1">
    <source>
        <dbReference type="EMBL" id="VEG60288.1"/>
    </source>
</evidence>
<dbReference type="EMBL" id="LR134359">
    <property type="protein sequence ID" value="VEG60288.1"/>
    <property type="molecule type" value="Genomic_DNA"/>
</dbReference>
<dbReference type="AlphaFoldDB" id="A0A448J6K7"/>
<reference evidence="1 2" key="1">
    <citation type="submission" date="2018-12" db="EMBL/GenBank/DDBJ databases">
        <authorList>
            <consortium name="Pathogen Informatics"/>
        </authorList>
    </citation>
    <scope>NUCLEOTIDE SEQUENCE [LARGE SCALE GENOMIC DNA]</scope>
    <source>
        <strain evidence="1 2">NCTC11951</strain>
    </source>
</reference>
<organism evidence="1 2">
    <name type="scientific">Campylobacter jejuni subsp. doylei</name>
    <dbReference type="NCBI Taxonomy" id="32021"/>
    <lineage>
        <taxon>Bacteria</taxon>
        <taxon>Pseudomonadati</taxon>
        <taxon>Campylobacterota</taxon>
        <taxon>Epsilonproteobacteria</taxon>
        <taxon>Campylobacterales</taxon>
        <taxon>Campylobacteraceae</taxon>
        <taxon>Campylobacter</taxon>
    </lineage>
</organism>
<sequence>MSNINAFLFGFTNMFNADILKATSLKDRKTLINDFHKKSEELRKHSNEEYNADSKNHKTKVILF</sequence>
<protein>
    <submittedName>
        <fullName evidence="1">Uncharacterized protein</fullName>
    </submittedName>
</protein>
<dbReference type="Proteomes" id="UP000275504">
    <property type="component" value="Chromosome"/>
</dbReference>
<gene>
    <name evidence="1" type="ORF">NCTC11951_00190</name>
</gene>
<name>A0A448J6K7_CAMJU</name>